<comment type="caution">
    <text evidence="1">The sequence shown here is derived from an EMBL/GenBank/DDBJ whole genome shotgun (WGS) entry which is preliminary data.</text>
</comment>
<protein>
    <submittedName>
        <fullName evidence="1">Uncharacterized protein</fullName>
    </submittedName>
</protein>
<dbReference type="Proteomes" id="UP000499080">
    <property type="component" value="Unassembled WGS sequence"/>
</dbReference>
<keyword evidence="2" id="KW-1185">Reference proteome</keyword>
<gene>
    <name evidence="1" type="ORF">AVEN_252224_1</name>
</gene>
<evidence type="ECO:0000313" key="1">
    <source>
        <dbReference type="EMBL" id="GBN96127.1"/>
    </source>
</evidence>
<proteinExistence type="predicted"/>
<name>A0A4Y2T6D6_ARAVE</name>
<reference evidence="1 2" key="1">
    <citation type="journal article" date="2019" name="Sci. Rep.">
        <title>Orb-weaving spider Araneus ventricosus genome elucidates the spidroin gene catalogue.</title>
        <authorList>
            <person name="Kono N."/>
            <person name="Nakamura H."/>
            <person name="Ohtoshi R."/>
            <person name="Moran D.A.P."/>
            <person name="Shinohara A."/>
            <person name="Yoshida Y."/>
            <person name="Fujiwara M."/>
            <person name="Mori M."/>
            <person name="Tomita M."/>
            <person name="Arakawa K."/>
        </authorList>
    </citation>
    <scope>NUCLEOTIDE SEQUENCE [LARGE SCALE GENOMIC DNA]</scope>
</reference>
<dbReference type="AlphaFoldDB" id="A0A4Y2T6D6"/>
<organism evidence="1 2">
    <name type="scientific">Araneus ventricosus</name>
    <name type="common">Orbweaver spider</name>
    <name type="synonym">Epeira ventricosa</name>
    <dbReference type="NCBI Taxonomy" id="182803"/>
    <lineage>
        <taxon>Eukaryota</taxon>
        <taxon>Metazoa</taxon>
        <taxon>Ecdysozoa</taxon>
        <taxon>Arthropoda</taxon>
        <taxon>Chelicerata</taxon>
        <taxon>Arachnida</taxon>
        <taxon>Araneae</taxon>
        <taxon>Araneomorphae</taxon>
        <taxon>Entelegynae</taxon>
        <taxon>Araneoidea</taxon>
        <taxon>Araneidae</taxon>
        <taxon>Araneus</taxon>
    </lineage>
</organism>
<evidence type="ECO:0000313" key="2">
    <source>
        <dbReference type="Proteomes" id="UP000499080"/>
    </source>
</evidence>
<accession>A0A4Y2T6D6</accession>
<dbReference type="EMBL" id="BGPR01026423">
    <property type="protein sequence ID" value="GBN96127.1"/>
    <property type="molecule type" value="Genomic_DNA"/>
</dbReference>
<sequence length="145" mass="16185">MALIGDALASPRRDCLPIEQRIAPREAENPDRNTGTVVLAAQCTSSLGLDGHMLYILKPCLLSTDGMFEGPGASTSSSESEGMGVHPRDSQIRLRQCFFICRIPRLKPENHCLIRRVVEFLIHARKPLDIFTHSMHKLHAGYYTN</sequence>